<reference evidence="1" key="1">
    <citation type="submission" date="2022-07" db="EMBL/GenBank/DDBJ databases">
        <title>Phylogenomic reconstructions and comparative analyses of Kickxellomycotina fungi.</title>
        <authorList>
            <person name="Reynolds N.K."/>
            <person name="Stajich J.E."/>
            <person name="Barry K."/>
            <person name="Grigoriev I.V."/>
            <person name="Crous P."/>
            <person name="Smith M.E."/>
        </authorList>
    </citation>
    <scope>NUCLEOTIDE SEQUENCE</scope>
    <source>
        <strain evidence="1">BCRC 34381</strain>
    </source>
</reference>
<proteinExistence type="predicted"/>
<comment type="caution">
    <text evidence="1">The sequence shown here is derived from an EMBL/GenBank/DDBJ whole genome shotgun (WGS) entry which is preliminary data.</text>
</comment>
<organism evidence="1 2">
    <name type="scientific">Coemansia biformis</name>
    <dbReference type="NCBI Taxonomy" id="1286918"/>
    <lineage>
        <taxon>Eukaryota</taxon>
        <taxon>Fungi</taxon>
        <taxon>Fungi incertae sedis</taxon>
        <taxon>Zoopagomycota</taxon>
        <taxon>Kickxellomycotina</taxon>
        <taxon>Kickxellomycetes</taxon>
        <taxon>Kickxellales</taxon>
        <taxon>Kickxellaceae</taxon>
        <taxon>Coemansia</taxon>
    </lineage>
</organism>
<dbReference type="EMBL" id="JANBOI010002426">
    <property type="protein sequence ID" value="KAJ1721960.1"/>
    <property type="molecule type" value="Genomic_DNA"/>
</dbReference>
<keyword evidence="2" id="KW-1185">Reference proteome</keyword>
<dbReference type="Proteomes" id="UP001143981">
    <property type="component" value="Unassembled WGS sequence"/>
</dbReference>
<name>A0A9W8CQ24_9FUNG</name>
<dbReference type="AlphaFoldDB" id="A0A9W8CQ24"/>
<accession>A0A9W8CQ24</accession>
<protein>
    <submittedName>
        <fullName evidence="1">Uncharacterized protein</fullName>
    </submittedName>
</protein>
<gene>
    <name evidence="1" type="ORF">LPJ61_005980</name>
</gene>
<sequence>MSDFTDENREEDSVNILIATGSGWIVTPPSEYMNADTFASYLQKHGLTGWYTLSSETGPTGKTVYYAVETKLVDKYANIGFGYDNGQFYAPTNIISSLKQ</sequence>
<evidence type="ECO:0000313" key="2">
    <source>
        <dbReference type="Proteomes" id="UP001143981"/>
    </source>
</evidence>
<evidence type="ECO:0000313" key="1">
    <source>
        <dbReference type="EMBL" id="KAJ1721960.1"/>
    </source>
</evidence>